<proteinExistence type="predicted"/>
<name>A0AAN9FIJ4_CROPI</name>
<gene>
    <name evidence="1" type="ORF">RIF29_18242</name>
</gene>
<sequence>MFMSVASVERSHMKALTKPISEKTSGHGNQGLAQLLPNIVAPHRGLCERLLHGPWKVTFIQILGKCSSR</sequence>
<dbReference type="Proteomes" id="UP001372338">
    <property type="component" value="Unassembled WGS sequence"/>
</dbReference>
<dbReference type="EMBL" id="JAYWIO010000003">
    <property type="protein sequence ID" value="KAK7277092.1"/>
    <property type="molecule type" value="Genomic_DNA"/>
</dbReference>
<protein>
    <submittedName>
        <fullName evidence="1">Uncharacterized protein</fullName>
    </submittedName>
</protein>
<keyword evidence="2" id="KW-1185">Reference proteome</keyword>
<accession>A0AAN9FIJ4</accession>
<evidence type="ECO:0000313" key="1">
    <source>
        <dbReference type="EMBL" id="KAK7277092.1"/>
    </source>
</evidence>
<dbReference type="AlphaFoldDB" id="A0AAN9FIJ4"/>
<evidence type="ECO:0000313" key="2">
    <source>
        <dbReference type="Proteomes" id="UP001372338"/>
    </source>
</evidence>
<organism evidence="1 2">
    <name type="scientific">Crotalaria pallida</name>
    <name type="common">Smooth rattlebox</name>
    <name type="synonym">Crotalaria striata</name>
    <dbReference type="NCBI Taxonomy" id="3830"/>
    <lineage>
        <taxon>Eukaryota</taxon>
        <taxon>Viridiplantae</taxon>
        <taxon>Streptophyta</taxon>
        <taxon>Embryophyta</taxon>
        <taxon>Tracheophyta</taxon>
        <taxon>Spermatophyta</taxon>
        <taxon>Magnoliopsida</taxon>
        <taxon>eudicotyledons</taxon>
        <taxon>Gunneridae</taxon>
        <taxon>Pentapetalae</taxon>
        <taxon>rosids</taxon>
        <taxon>fabids</taxon>
        <taxon>Fabales</taxon>
        <taxon>Fabaceae</taxon>
        <taxon>Papilionoideae</taxon>
        <taxon>50 kb inversion clade</taxon>
        <taxon>genistoids sensu lato</taxon>
        <taxon>core genistoids</taxon>
        <taxon>Crotalarieae</taxon>
        <taxon>Crotalaria</taxon>
    </lineage>
</organism>
<comment type="caution">
    <text evidence="1">The sequence shown here is derived from an EMBL/GenBank/DDBJ whole genome shotgun (WGS) entry which is preliminary data.</text>
</comment>
<reference evidence="1 2" key="1">
    <citation type="submission" date="2024-01" db="EMBL/GenBank/DDBJ databases">
        <title>The genomes of 5 underutilized Papilionoideae crops provide insights into root nodulation and disease resistanc.</title>
        <authorList>
            <person name="Yuan L."/>
        </authorList>
    </citation>
    <scope>NUCLEOTIDE SEQUENCE [LARGE SCALE GENOMIC DNA]</scope>
    <source>
        <strain evidence="1">ZHUSHIDOU_FW_LH</strain>
        <tissue evidence="1">Leaf</tissue>
    </source>
</reference>